<reference evidence="3" key="2">
    <citation type="submission" date="2020-04" db="EMBL/GenBank/DDBJ databases">
        <authorList>
            <consortium name="NCBI Genome Project"/>
        </authorList>
    </citation>
    <scope>NUCLEOTIDE SEQUENCE</scope>
    <source>
        <strain evidence="3">CBS 342.82</strain>
    </source>
</reference>
<sequence length="182" mass="20689">MARQPAPDQFETIFDSRGGSLPVAQAQERQVDLYIYEHTERGRNRSGTRRSDQTPPPCIDYASTTHVIRHEPKRRETPRSPLARPNQAKRRNSDSVLILEKGWRTRRSCPAAAAAAAVASGRRTSQERKGKGKVPMSNRPRPPGNHPRCRKPKQEGGEKARRRRETSDGKRKVQIRTEPKIK</sequence>
<name>A0A6J3MFL0_9PEZI</name>
<evidence type="ECO:0000313" key="2">
    <source>
        <dbReference type="Proteomes" id="UP000504637"/>
    </source>
</evidence>
<evidence type="ECO:0000313" key="3">
    <source>
        <dbReference type="RefSeq" id="XP_033462698.1"/>
    </source>
</evidence>
<reference evidence="3" key="1">
    <citation type="submission" date="2020-01" db="EMBL/GenBank/DDBJ databases">
        <authorList>
            <consortium name="DOE Joint Genome Institute"/>
            <person name="Haridas S."/>
            <person name="Albert R."/>
            <person name="Binder M."/>
            <person name="Bloem J."/>
            <person name="Labutti K."/>
            <person name="Salamov A."/>
            <person name="Andreopoulos B."/>
            <person name="Baker S.E."/>
            <person name="Barry K."/>
            <person name="Bills G."/>
            <person name="Bluhm B.H."/>
            <person name="Cannon C."/>
            <person name="Castanera R."/>
            <person name="Culley D.E."/>
            <person name="Daum C."/>
            <person name="Ezra D."/>
            <person name="Gonzalez J.B."/>
            <person name="Henrissat B."/>
            <person name="Kuo A."/>
            <person name="Liang C."/>
            <person name="Lipzen A."/>
            <person name="Lutzoni F."/>
            <person name="Magnuson J."/>
            <person name="Mondo S."/>
            <person name="Nolan M."/>
            <person name="Ohm R."/>
            <person name="Pangilinan J."/>
            <person name="Park H.-J."/>
            <person name="Ramirez L."/>
            <person name="Alfaro M."/>
            <person name="Sun H."/>
            <person name="Tritt A."/>
            <person name="Yoshinaga Y."/>
            <person name="Zwiers L.-H."/>
            <person name="Turgeon B.G."/>
            <person name="Goodwin S.B."/>
            <person name="Spatafora J.W."/>
            <person name="Crous P.W."/>
            <person name="Grigoriev I.V."/>
        </authorList>
    </citation>
    <scope>NUCLEOTIDE SEQUENCE</scope>
    <source>
        <strain evidence="3">CBS 342.82</strain>
    </source>
</reference>
<proteinExistence type="predicted"/>
<dbReference type="AlphaFoldDB" id="A0A6J3MFL0"/>
<reference evidence="3" key="3">
    <citation type="submission" date="2025-08" db="UniProtKB">
        <authorList>
            <consortium name="RefSeq"/>
        </authorList>
    </citation>
    <scope>IDENTIFICATION</scope>
    <source>
        <strain evidence="3">CBS 342.82</strain>
    </source>
</reference>
<feature type="region of interest" description="Disordered" evidence="1">
    <location>
        <begin position="1"/>
        <end position="25"/>
    </location>
</feature>
<evidence type="ECO:0000256" key="1">
    <source>
        <dbReference type="SAM" id="MobiDB-lite"/>
    </source>
</evidence>
<gene>
    <name evidence="3" type="ORF">K489DRAFT_164500</name>
</gene>
<feature type="compositionally biased region" description="Basic and acidic residues" evidence="1">
    <location>
        <begin position="68"/>
        <end position="78"/>
    </location>
</feature>
<dbReference type="RefSeq" id="XP_033462698.1">
    <property type="nucleotide sequence ID" value="XM_033599319.1"/>
</dbReference>
<protein>
    <submittedName>
        <fullName evidence="3">Uncharacterized protein</fullName>
    </submittedName>
</protein>
<dbReference type="GeneID" id="54357118"/>
<feature type="compositionally biased region" description="Basic and acidic residues" evidence="1">
    <location>
        <begin position="152"/>
        <end position="182"/>
    </location>
</feature>
<accession>A0A6J3MFL0</accession>
<organism evidence="3">
    <name type="scientific">Dissoconium aciculare CBS 342.82</name>
    <dbReference type="NCBI Taxonomy" id="1314786"/>
    <lineage>
        <taxon>Eukaryota</taxon>
        <taxon>Fungi</taxon>
        <taxon>Dikarya</taxon>
        <taxon>Ascomycota</taxon>
        <taxon>Pezizomycotina</taxon>
        <taxon>Dothideomycetes</taxon>
        <taxon>Dothideomycetidae</taxon>
        <taxon>Mycosphaerellales</taxon>
        <taxon>Dissoconiaceae</taxon>
        <taxon>Dissoconium</taxon>
    </lineage>
</organism>
<dbReference type="Proteomes" id="UP000504637">
    <property type="component" value="Unplaced"/>
</dbReference>
<keyword evidence="2" id="KW-1185">Reference proteome</keyword>
<feature type="region of interest" description="Disordered" evidence="1">
    <location>
        <begin position="37"/>
        <end position="182"/>
    </location>
</feature>